<organism evidence="2 3">
    <name type="scientific">Stentor coeruleus</name>
    <dbReference type="NCBI Taxonomy" id="5963"/>
    <lineage>
        <taxon>Eukaryota</taxon>
        <taxon>Sar</taxon>
        <taxon>Alveolata</taxon>
        <taxon>Ciliophora</taxon>
        <taxon>Postciliodesmatophora</taxon>
        <taxon>Heterotrichea</taxon>
        <taxon>Heterotrichida</taxon>
        <taxon>Stentoridae</taxon>
        <taxon>Stentor</taxon>
    </lineage>
</organism>
<sequence>MCIVMLMIFTIISMIFCSILIYYSDQNYQSLQQVQCATGRIPYTMLNGNYIKNWIGLKKSLENCLKISLVLENYYENSTQTLWLGTEKWLTPIFFPSVLYKYYTSFKDKKVTNPNPLAKTQVPLDYITNLGPQDINTSYTGIIQLEYEQKLQNIVNIFFELKIVSVSVLDNLDSVLEGYKDLEEKFYMFYDGIKKVDMNIYTWIIDHQELIQSSWCGVAFGIVVWGWFINSGVLLAFYIQIMSKPEFLYGLCCFWVFMGLASVVGFLATTGSLAVGLVVRDSCGLIDDILTTDGIKKYNILIPGDIGNYIDVCLNGNGDLQQTLNLTEFLTVFLIMAETNKTLNTYNLTSNLANFTSITDSILLLSHPINYINAITSNINIDYLPSTNLLELNKYTNAYTNSSYQLSCKNKVYDQWVFSSIDCPDNYLYINNSNPIQNLGLKTCLVIQQWNSANINYRYYEYFNSCTYKSQIGDYIKSIKDLVNAMSKYAKEVDNLYGLLLENMMFINLTLYDLVNELIMVNEKRGNWFSSRYQNYELFESTVGVNGLNGGFYCDYLKDYLSSLKMSICGNSLENVYEVFICLFFLSVFMLLLKFASLCLNRVMLKYLNTK</sequence>
<dbReference type="Proteomes" id="UP000187209">
    <property type="component" value="Unassembled WGS sequence"/>
</dbReference>
<evidence type="ECO:0000313" key="2">
    <source>
        <dbReference type="EMBL" id="OMJ74796.1"/>
    </source>
</evidence>
<protein>
    <submittedName>
        <fullName evidence="2">Uncharacterized protein</fullName>
    </submittedName>
</protein>
<feature type="transmembrane region" description="Helical" evidence="1">
    <location>
        <begin position="215"/>
        <end position="241"/>
    </location>
</feature>
<feature type="transmembrane region" description="Helical" evidence="1">
    <location>
        <begin position="6"/>
        <end position="23"/>
    </location>
</feature>
<dbReference type="AlphaFoldDB" id="A0A1R2BDG4"/>
<comment type="caution">
    <text evidence="2">The sequence shown here is derived from an EMBL/GenBank/DDBJ whole genome shotgun (WGS) entry which is preliminary data.</text>
</comment>
<feature type="transmembrane region" description="Helical" evidence="1">
    <location>
        <begin position="247"/>
        <end position="268"/>
    </location>
</feature>
<keyword evidence="1" id="KW-0812">Transmembrane</keyword>
<reference evidence="2 3" key="1">
    <citation type="submission" date="2016-11" db="EMBL/GenBank/DDBJ databases">
        <title>The macronuclear genome of Stentor coeruleus: a giant cell with tiny introns.</title>
        <authorList>
            <person name="Slabodnick M."/>
            <person name="Ruby J.G."/>
            <person name="Reiff S.B."/>
            <person name="Swart E.C."/>
            <person name="Gosai S."/>
            <person name="Prabakaran S."/>
            <person name="Witkowska E."/>
            <person name="Larue G.E."/>
            <person name="Fisher S."/>
            <person name="Freeman R.M."/>
            <person name="Gunawardena J."/>
            <person name="Chu W."/>
            <person name="Stover N.A."/>
            <person name="Gregory B.D."/>
            <person name="Nowacki M."/>
            <person name="Derisi J."/>
            <person name="Roy S.W."/>
            <person name="Marshall W.F."/>
            <person name="Sood P."/>
        </authorList>
    </citation>
    <scope>NUCLEOTIDE SEQUENCE [LARGE SCALE GENOMIC DNA]</scope>
    <source>
        <strain evidence="2">WM001</strain>
    </source>
</reference>
<accession>A0A1R2BDG4</accession>
<keyword evidence="1" id="KW-0472">Membrane</keyword>
<dbReference type="OrthoDB" id="323501at2759"/>
<keyword evidence="3" id="KW-1185">Reference proteome</keyword>
<keyword evidence="1" id="KW-1133">Transmembrane helix</keyword>
<dbReference type="EMBL" id="MPUH01000728">
    <property type="protein sequence ID" value="OMJ74796.1"/>
    <property type="molecule type" value="Genomic_DNA"/>
</dbReference>
<feature type="transmembrane region" description="Helical" evidence="1">
    <location>
        <begin position="576"/>
        <end position="596"/>
    </location>
</feature>
<name>A0A1R2BDG4_9CILI</name>
<proteinExistence type="predicted"/>
<evidence type="ECO:0000313" key="3">
    <source>
        <dbReference type="Proteomes" id="UP000187209"/>
    </source>
</evidence>
<gene>
    <name evidence="2" type="ORF">SteCoe_26212</name>
</gene>
<evidence type="ECO:0000256" key="1">
    <source>
        <dbReference type="SAM" id="Phobius"/>
    </source>
</evidence>